<protein>
    <recommendedName>
        <fullName evidence="3">MIF4G domain-containing protein</fullName>
    </recommendedName>
</protein>
<comment type="caution">
    <text evidence="1">The sequence shown here is derived from an EMBL/GenBank/DDBJ whole genome shotgun (WGS) entry which is preliminary data.</text>
</comment>
<evidence type="ECO:0000313" key="2">
    <source>
        <dbReference type="Proteomes" id="UP001432322"/>
    </source>
</evidence>
<organism evidence="1 2">
    <name type="scientific">Pristionchus fissidentatus</name>
    <dbReference type="NCBI Taxonomy" id="1538716"/>
    <lineage>
        <taxon>Eukaryota</taxon>
        <taxon>Metazoa</taxon>
        <taxon>Ecdysozoa</taxon>
        <taxon>Nematoda</taxon>
        <taxon>Chromadorea</taxon>
        <taxon>Rhabditida</taxon>
        <taxon>Rhabditina</taxon>
        <taxon>Diplogasteromorpha</taxon>
        <taxon>Diplogasteroidea</taxon>
        <taxon>Neodiplogasteridae</taxon>
        <taxon>Pristionchus</taxon>
    </lineage>
</organism>
<dbReference type="EMBL" id="BTSY01000003">
    <property type="protein sequence ID" value="GMT20975.1"/>
    <property type="molecule type" value="Genomic_DNA"/>
</dbReference>
<dbReference type="InterPro" id="IPR016024">
    <property type="entry name" value="ARM-type_fold"/>
</dbReference>
<reference evidence="1" key="1">
    <citation type="submission" date="2023-10" db="EMBL/GenBank/DDBJ databases">
        <title>Genome assembly of Pristionchus species.</title>
        <authorList>
            <person name="Yoshida K."/>
            <person name="Sommer R.J."/>
        </authorList>
    </citation>
    <scope>NUCLEOTIDE SEQUENCE</scope>
    <source>
        <strain evidence="1">RS5133</strain>
    </source>
</reference>
<feature type="non-terminal residue" evidence="1">
    <location>
        <position position="1"/>
    </location>
</feature>
<dbReference type="SUPFAM" id="SSF48371">
    <property type="entry name" value="ARM repeat"/>
    <property type="match status" value="1"/>
</dbReference>
<dbReference type="Proteomes" id="UP001432322">
    <property type="component" value="Unassembled WGS sequence"/>
</dbReference>
<dbReference type="Gene3D" id="1.25.40.180">
    <property type="match status" value="1"/>
</dbReference>
<accession>A0AAV5VN36</accession>
<gene>
    <name evidence="1" type="ORF">PFISCL1PPCAC_12272</name>
</gene>
<evidence type="ECO:0008006" key="3">
    <source>
        <dbReference type="Google" id="ProtNLM"/>
    </source>
</evidence>
<feature type="non-terminal residue" evidence="1">
    <location>
        <position position="136"/>
    </location>
</feature>
<keyword evidence="2" id="KW-1185">Reference proteome</keyword>
<evidence type="ECO:0000313" key="1">
    <source>
        <dbReference type="EMBL" id="GMT20975.1"/>
    </source>
</evidence>
<name>A0AAV5VN36_9BILA</name>
<dbReference type="AlphaFoldDB" id="A0AAV5VN36"/>
<proteinExistence type="predicted"/>
<sequence>YNLAVIRNVENLLDKLTANSTNKEMNRVIQEITVIEMFEENVKDVARVIYERAINDDKFSLFYADLCKAKMNKEIIANNGTSIIHRELTQLTHGMFYDNSTSNGTHRNEKKMRRLGNVIFLGNLYEVAFFTHKTIH</sequence>